<evidence type="ECO:0000256" key="2">
    <source>
        <dbReference type="SAM" id="SignalP"/>
    </source>
</evidence>
<keyword evidence="4" id="KW-1185">Reference proteome</keyword>
<evidence type="ECO:0000313" key="4">
    <source>
        <dbReference type="Proteomes" id="UP001176960"/>
    </source>
</evidence>
<keyword evidence="2" id="KW-0732">Signal</keyword>
<name>A0AA35UZ10_9PROT</name>
<dbReference type="PROSITE" id="PS51257">
    <property type="entry name" value="PROKAR_LIPOPROTEIN"/>
    <property type="match status" value="1"/>
</dbReference>
<dbReference type="Proteomes" id="UP001176960">
    <property type="component" value="Unassembled WGS sequence"/>
</dbReference>
<feature type="chain" id="PRO_5041437382" description="Lipoprotein" evidence="2">
    <location>
        <begin position="23"/>
        <end position="101"/>
    </location>
</feature>
<proteinExistence type="predicted"/>
<accession>A0AA35UZ10</accession>
<comment type="caution">
    <text evidence="3">The sequence shown here is derived from an EMBL/GenBank/DDBJ whole genome shotgun (WGS) entry which is preliminary data.</text>
</comment>
<reference evidence="3" key="1">
    <citation type="submission" date="2023-03" db="EMBL/GenBank/DDBJ databases">
        <authorList>
            <person name="Cleenwerck I."/>
        </authorList>
    </citation>
    <scope>NUCLEOTIDE SEQUENCE</scope>
    <source>
        <strain evidence="3">LMG 32879</strain>
    </source>
</reference>
<organism evidence="3 4">
    <name type="scientific">Brytella acorum</name>
    <dbReference type="NCBI Taxonomy" id="2959299"/>
    <lineage>
        <taxon>Bacteria</taxon>
        <taxon>Pseudomonadati</taxon>
        <taxon>Pseudomonadota</taxon>
        <taxon>Alphaproteobacteria</taxon>
        <taxon>Acetobacterales</taxon>
        <taxon>Acetobacteraceae</taxon>
        <taxon>Brytella</taxon>
    </lineage>
</organism>
<evidence type="ECO:0000256" key="1">
    <source>
        <dbReference type="SAM" id="MobiDB-lite"/>
    </source>
</evidence>
<dbReference type="AlphaFoldDB" id="A0AA35UZ10"/>
<dbReference type="EMBL" id="CATKSH010000002">
    <property type="protein sequence ID" value="CAI9119712.1"/>
    <property type="molecule type" value="Genomic_DNA"/>
</dbReference>
<feature type="signal peptide" evidence="2">
    <location>
        <begin position="1"/>
        <end position="22"/>
    </location>
</feature>
<evidence type="ECO:0000313" key="3">
    <source>
        <dbReference type="EMBL" id="CAI9119712.1"/>
    </source>
</evidence>
<dbReference type="RefSeq" id="WP_289841591.1">
    <property type="nucleotide sequence ID" value="NZ_CATKSH010000002.1"/>
</dbReference>
<gene>
    <name evidence="3" type="ORF">LMG32879_000534</name>
</gene>
<sequence>MRIRLGLGLCLMAFPAMLTACAPDQIASAITGRDCNSAYLYDEEDFCAQPKGPPPPQPYCTTSFEGTDCYARPDLTPNVARQTAEGPTALTPEQNRARMGQ</sequence>
<evidence type="ECO:0008006" key="5">
    <source>
        <dbReference type="Google" id="ProtNLM"/>
    </source>
</evidence>
<protein>
    <recommendedName>
        <fullName evidence="5">Lipoprotein</fullName>
    </recommendedName>
</protein>
<feature type="region of interest" description="Disordered" evidence="1">
    <location>
        <begin position="77"/>
        <end position="101"/>
    </location>
</feature>